<dbReference type="AlphaFoldDB" id="A0A8H5M559"/>
<dbReference type="PANTHER" id="PTHR10182:SF3">
    <property type="entry name" value="PROTEIN MO25"/>
    <property type="match status" value="1"/>
</dbReference>
<dbReference type="SUPFAM" id="SSF48371">
    <property type="entry name" value="ARM repeat"/>
    <property type="match status" value="1"/>
</dbReference>
<keyword evidence="4" id="KW-1185">Reference proteome</keyword>
<feature type="chain" id="PRO_5034947187" description="Mo25-like protein" evidence="2">
    <location>
        <begin position="23"/>
        <end position="428"/>
    </location>
</feature>
<dbReference type="GO" id="GO:0035556">
    <property type="term" value="P:intracellular signal transduction"/>
    <property type="evidence" value="ECO:0007669"/>
    <property type="project" value="TreeGrafter"/>
</dbReference>
<dbReference type="Proteomes" id="UP000565441">
    <property type="component" value="Unassembled WGS sequence"/>
</dbReference>
<dbReference type="GO" id="GO:0043539">
    <property type="term" value="F:protein serine/threonine kinase activator activity"/>
    <property type="evidence" value="ECO:0007669"/>
    <property type="project" value="TreeGrafter"/>
</dbReference>
<dbReference type="InterPro" id="IPR016024">
    <property type="entry name" value="ARM-type_fold"/>
</dbReference>
<evidence type="ECO:0000256" key="1">
    <source>
        <dbReference type="ARBA" id="ARBA00011012"/>
    </source>
</evidence>
<dbReference type="Pfam" id="PF08569">
    <property type="entry name" value="Mo25"/>
    <property type="match status" value="1"/>
</dbReference>
<dbReference type="OrthoDB" id="609103at2759"/>
<dbReference type="EMBL" id="JAACJP010000010">
    <property type="protein sequence ID" value="KAF5381620.1"/>
    <property type="molecule type" value="Genomic_DNA"/>
</dbReference>
<comment type="caution">
    <text evidence="3">The sequence shown here is derived from an EMBL/GenBank/DDBJ whole genome shotgun (WGS) entry which is preliminary data.</text>
</comment>
<keyword evidence="2" id="KW-0732">Signal</keyword>
<proteinExistence type="inferred from homology"/>
<gene>
    <name evidence="3" type="ORF">D9615_005405</name>
</gene>
<comment type="similarity">
    <text evidence="1">Belongs to the Mo25 family.</text>
</comment>
<name>A0A8H5M559_9AGAR</name>
<protein>
    <recommendedName>
        <fullName evidence="5">Mo25-like protein</fullName>
    </recommendedName>
</protein>
<feature type="signal peptide" evidence="2">
    <location>
        <begin position="1"/>
        <end position="22"/>
    </location>
</feature>
<accession>A0A8H5M559</accession>
<dbReference type="InterPro" id="IPR013878">
    <property type="entry name" value="Mo25"/>
</dbReference>
<reference evidence="3 4" key="1">
    <citation type="journal article" date="2020" name="ISME J.">
        <title>Uncovering the hidden diversity of litter-decomposition mechanisms in mushroom-forming fungi.</title>
        <authorList>
            <person name="Floudas D."/>
            <person name="Bentzer J."/>
            <person name="Ahren D."/>
            <person name="Johansson T."/>
            <person name="Persson P."/>
            <person name="Tunlid A."/>
        </authorList>
    </citation>
    <scope>NUCLEOTIDE SEQUENCE [LARGE SCALE GENOMIC DNA]</scope>
    <source>
        <strain evidence="3 4">CBS 661.87</strain>
    </source>
</reference>
<evidence type="ECO:0000313" key="3">
    <source>
        <dbReference type="EMBL" id="KAF5381620.1"/>
    </source>
</evidence>
<dbReference type="InterPro" id="IPR011989">
    <property type="entry name" value="ARM-like"/>
</dbReference>
<organism evidence="3 4">
    <name type="scientific">Tricholomella constricta</name>
    <dbReference type="NCBI Taxonomy" id="117010"/>
    <lineage>
        <taxon>Eukaryota</taxon>
        <taxon>Fungi</taxon>
        <taxon>Dikarya</taxon>
        <taxon>Basidiomycota</taxon>
        <taxon>Agaricomycotina</taxon>
        <taxon>Agaricomycetes</taxon>
        <taxon>Agaricomycetidae</taxon>
        <taxon>Agaricales</taxon>
        <taxon>Tricholomatineae</taxon>
        <taxon>Lyophyllaceae</taxon>
        <taxon>Tricholomella</taxon>
    </lineage>
</organism>
<dbReference type="Gene3D" id="1.25.10.10">
    <property type="entry name" value="Leucine-rich Repeat Variant"/>
    <property type="match status" value="1"/>
</dbReference>
<evidence type="ECO:0000313" key="4">
    <source>
        <dbReference type="Proteomes" id="UP000565441"/>
    </source>
</evidence>
<evidence type="ECO:0008006" key="5">
    <source>
        <dbReference type="Google" id="ProtNLM"/>
    </source>
</evidence>
<sequence>MRFSVTTTALALSIVSFSASSAAIFCGICPPSLFYAGQTRTLTLTKYTTSAGTVQCNFDSPPISGFSPACLYRSHFVISPPPHHPTPVSLTVAPTMNFFKTKPRTPPDLVRGLRDAIPKLETSAPGGETRRKANEDISKNLQQIKSILYGDGDPAPELVAQLAQETYQTDLLHHLVVHIARFEFEARKDVVQIFNNLLRRQIGSRWPTVEYLSAKHEVIFATLAGYENEEIALNTGMILKEMLRHEQLAKILLHSDQFYKFPHYIETTTFGISCDAFANLKETLTRHKPMVADYLDKNYDRFLVQFFSSFTTLILSNNYVTKRQSLKLLGEILLDRANFNVMTRYIASEANLKMMMNLLREKSKNIQFEAFHVFKVFVANPKKPPQIESILRRNKEKLLVFLKSFHNDKDDEQFSDEKQFLIVQIQGL</sequence>
<evidence type="ECO:0000256" key="2">
    <source>
        <dbReference type="SAM" id="SignalP"/>
    </source>
</evidence>
<dbReference type="PANTHER" id="PTHR10182">
    <property type="entry name" value="CALCIUM-BINDING PROTEIN 39-RELATED"/>
    <property type="match status" value="1"/>
</dbReference>